<keyword evidence="3" id="KW-1185">Reference proteome</keyword>
<protein>
    <submittedName>
        <fullName evidence="2">Uncharacterized protein</fullName>
    </submittedName>
</protein>
<accession>A0A1B7M278</accession>
<keyword evidence="1" id="KW-0812">Transmembrane</keyword>
<comment type="caution">
    <text evidence="2">The sequence shown here is derived from an EMBL/GenBank/DDBJ whole genome shotgun (WGS) entry which is preliminary data.</text>
</comment>
<name>A0A1B7M278_9MICC</name>
<feature type="transmembrane region" description="Helical" evidence="1">
    <location>
        <begin position="20"/>
        <end position="43"/>
    </location>
</feature>
<evidence type="ECO:0000313" key="3">
    <source>
        <dbReference type="Proteomes" id="UP000078292"/>
    </source>
</evidence>
<evidence type="ECO:0000256" key="1">
    <source>
        <dbReference type="SAM" id="Phobius"/>
    </source>
</evidence>
<evidence type="ECO:0000313" key="2">
    <source>
        <dbReference type="EMBL" id="OAV62698.1"/>
    </source>
</evidence>
<reference evidence="2 3" key="1">
    <citation type="submission" date="2016-04" db="EMBL/GenBank/DDBJ databases">
        <title>First whole genome shotgun sequence of the bacterium Enteractinococcus sp. strain UASWS1574.</title>
        <authorList>
            <person name="Crovadore J."/>
            <person name="Chablais R."/>
            <person name="Lefort F."/>
        </authorList>
    </citation>
    <scope>NUCLEOTIDE SEQUENCE [LARGE SCALE GENOMIC DNA]</scope>
    <source>
        <strain evidence="2 3">UASWS1574</strain>
    </source>
</reference>
<proteinExistence type="predicted"/>
<sequence>MGFFAELIRADDWRSMALSISVPTAVFCVTSVLTVVVLIFFGWPSDSWRTFFALLTGSTAAGAARWIFARRQQSRNASAPVKNPN</sequence>
<feature type="transmembrane region" description="Helical" evidence="1">
    <location>
        <begin position="49"/>
        <end position="68"/>
    </location>
</feature>
<keyword evidence="1" id="KW-0472">Membrane</keyword>
<organism evidence="2 3">
    <name type="scientific">Enteractinococcus helveticum</name>
    <dbReference type="NCBI Taxonomy" id="1837282"/>
    <lineage>
        <taxon>Bacteria</taxon>
        <taxon>Bacillati</taxon>
        <taxon>Actinomycetota</taxon>
        <taxon>Actinomycetes</taxon>
        <taxon>Micrococcales</taxon>
        <taxon>Micrococcaceae</taxon>
    </lineage>
</organism>
<dbReference type="AlphaFoldDB" id="A0A1B7M278"/>
<gene>
    <name evidence="2" type="ORF">A6F49_04950</name>
</gene>
<keyword evidence="1" id="KW-1133">Transmembrane helix</keyword>
<dbReference type="Proteomes" id="UP000078292">
    <property type="component" value="Unassembled WGS sequence"/>
</dbReference>
<dbReference type="EMBL" id="LXEY01000009">
    <property type="protein sequence ID" value="OAV62698.1"/>
    <property type="molecule type" value="Genomic_DNA"/>
</dbReference>